<feature type="chain" id="PRO_5040732179" evidence="1">
    <location>
        <begin position="23"/>
        <end position="81"/>
    </location>
</feature>
<dbReference type="EMBL" id="JAGTJJ010000025">
    <property type="protein sequence ID" value="MDC3984987.1"/>
    <property type="molecule type" value="Genomic_DNA"/>
</dbReference>
<organism evidence="2 3">
    <name type="scientific">Polyangium jinanense</name>
    <dbReference type="NCBI Taxonomy" id="2829994"/>
    <lineage>
        <taxon>Bacteria</taxon>
        <taxon>Pseudomonadati</taxon>
        <taxon>Myxococcota</taxon>
        <taxon>Polyangia</taxon>
        <taxon>Polyangiales</taxon>
        <taxon>Polyangiaceae</taxon>
        <taxon>Polyangium</taxon>
    </lineage>
</organism>
<proteinExistence type="predicted"/>
<sequence length="81" mass="8499">MSTKETLAIVFAAALLPAVVWAQDAGDAPLEALRVQVTSLTLATRQLQILGGYSGSAEHKSATILGGENSRTDKHGDYAPF</sequence>
<keyword evidence="1" id="KW-0732">Signal</keyword>
<evidence type="ECO:0000256" key="1">
    <source>
        <dbReference type="SAM" id="SignalP"/>
    </source>
</evidence>
<evidence type="ECO:0000313" key="2">
    <source>
        <dbReference type="EMBL" id="MDC3984987.1"/>
    </source>
</evidence>
<dbReference type="Proteomes" id="UP001151081">
    <property type="component" value="Unassembled WGS sequence"/>
</dbReference>
<evidence type="ECO:0000313" key="3">
    <source>
        <dbReference type="Proteomes" id="UP001151081"/>
    </source>
</evidence>
<comment type="caution">
    <text evidence="2">The sequence shown here is derived from an EMBL/GenBank/DDBJ whole genome shotgun (WGS) entry which is preliminary data.</text>
</comment>
<dbReference type="AlphaFoldDB" id="A0A9X3X693"/>
<name>A0A9X3X693_9BACT</name>
<protein>
    <submittedName>
        <fullName evidence="2">Uncharacterized protein</fullName>
    </submittedName>
</protein>
<reference evidence="2 3" key="1">
    <citation type="submission" date="2021-04" db="EMBL/GenBank/DDBJ databases">
        <title>Genome analysis of Polyangium sp.</title>
        <authorList>
            <person name="Li Y."/>
            <person name="Wang J."/>
        </authorList>
    </citation>
    <scope>NUCLEOTIDE SEQUENCE [LARGE SCALE GENOMIC DNA]</scope>
    <source>
        <strain evidence="2 3">SDU14</strain>
    </source>
</reference>
<dbReference type="RefSeq" id="WP_272422798.1">
    <property type="nucleotide sequence ID" value="NZ_JAGTJJ010000025.1"/>
</dbReference>
<gene>
    <name evidence="2" type="ORF">KEG57_31195</name>
</gene>
<feature type="signal peptide" evidence="1">
    <location>
        <begin position="1"/>
        <end position="22"/>
    </location>
</feature>
<keyword evidence="3" id="KW-1185">Reference proteome</keyword>
<accession>A0A9X3X693</accession>